<organism evidence="1 2">
    <name type="scientific">Araneus ventricosus</name>
    <name type="common">Orbweaver spider</name>
    <name type="synonym">Epeira ventricosa</name>
    <dbReference type="NCBI Taxonomy" id="182803"/>
    <lineage>
        <taxon>Eukaryota</taxon>
        <taxon>Metazoa</taxon>
        <taxon>Ecdysozoa</taxon>
        <taxon>Arthropoda</taxon>
        <taxon>Chelicerata</taxon>
        <taxon>Arachnida</taxon>
        <taxon>Araneae</taxon>
        <taxon>Araneomorphae</taxon>
        <taxon>Entelegynae</taxon>
        <taxon>Araneoidea</taxon>
        <taxon>Araneidae</taxon>
        <taxon>Araneus</taxon>
    </lineage>
</organism>
<reference evidence="1 2" key="1">
    <citation type="journal article" date="2019" name="Sci. Rep.">
        <title>Orb-weaving spider Araneus ventricosus genome elucidates the spidroin gene catalogue.</title>
        <authorList>
            <person name="Kono N."/>
            <person name="Nakamura H."/>
            <person name="Ohtoshi R."/>
            <person name="Moran D.A.P."/>
            <person name="Shinohara A."/>
            <person name="Yoshida Y."/>
            <person name="Fujiwara M."/>
            <person name="Mori M."/>
            <person name="Tomita M."/>
            <person name="Arakawa K."/>
        </authorList>
    </citation>
    <scope>NUCLEOTIDE SEQUENCE [LARGE SCALE GENOMIC DNA]</scope>
</reference>
<proteinExistence type="predicted"/>
<evidence type="ECO:0000313" key="1">
    <source>
        <dbReference type="EMBL" id="GBL74040.1"/>
    </source>
</evidence>
<dbReference type="AlphaFoldDB" id="A0A4Y2A2X8"/>
<name>A0A4Y2A2X8_ARAVE</name>
<sequence length="84" mass="9547">MVILASRFEAARGLFSKELRNFEPISDDEDDTLADTPFSNFHITSAKGRLTHDVRFNVHQAQMHGLPSMEPSFEPANLGRRYPN</sequence>
<evidence type="ECO:0000313" key="2">
    <source>
        <dbReference type="Proteomes" id="UP000499080"/>
    </source>
</evidence>
<dbReference type="Proteomes" id="UP000499080">
    <property type="component" value="Unassembled WGS sequence"/>
</dbReference>
<protein>
    <submittedName>
        <fullName evidence="1">Uncharacterized protein</fullName>
    </submittedName>
</protein>
<comment type="caution">
    <text evidence="1">The sequence shown here is derived from an EMBL/GenBank/DDBJ whole genome shotgun (WGS) entry which is preliminary data.</text>
</comment>
<keyword evidence="2" id="KW-1185">Reference proteome</keyword>
<accession>A0A4Y2A2X8</accession>
<gene>
    <name evidence="1" type="ORF">AVEN_56235_1</name>
</gene>
<dbReference type="EMBL" id="BGPR01079327">
    <property type="protein sequence ID" value="GBL74040.1"/>
    <property type="molecule type" value="Genomic_DNA"/>
</dbReference>
<feature type="non-terminal residue" evidence="1">
    <location>
        <position position="84"/>
    </location>
</feature>